<dbReference type="Proteomes" id="UP000481153">
    <property type="component" value="Unassembled WGS sequence"/>
</dbReference>
<evidence type="ECO:0000259" key="2">
    <source>
        <dbReference type="PROSITE" id="PS50927"/>
    </source>
</evidence>
<accession>A0A6G0X720</accession>
<organism evidence="3 4">
    <name type="scientific">Aphanomyces euteiches</name>
    <dbReference type="NCBI Taxonomy" id="100861"/>
    <lineage>
        <taxon>Eukaryota</taxon>
        <taxon>Sar</taxon>
        <taxon>Stramenopiles</taxon>
        <taxon>Oomycota</taxon>
        <taxon>Saprolegniomycetes</taxon>
        <taxon>Saprolegniales</taxon>
        <taxon>Verrucalvaceae</taxon>
        <taxon>Aphanomyces</taxon>
    </lineage>
</organism>
<dbReference type="EMBL" id="VJMJ01000093">
    <property type="protein sequence ID" value="KAF0735771.1"/>
    <property type="molecule type" value="Genomic_DNA"/>
</dbReference>
<dbReference type="SUPFAM" id="SSF51110">
    <property type="entry name" value="alpha-D-mannose-specific plant lectins"/>
    <property type="match status" value="1"/>
</dbReference>
<name>A0A6G0X720_9STRA</name>
<keyword evidence="4" id="KW-1185">Reference proteome</keyword>
<evidence type="ECO:0000256" key="1">
    <source>
        <dbReference type="SAM" id="SignalP"/>
    </source>
</evidence>
<gene>
    <name evidence="3" type="ORF">Ae201684_007776</name>
</gene>
<keyword evidence="1" id="KW-0732">Signal</keyword>
<dbReference type="VEuPathDB" id="FungiDB:AeMF1_014497"/>
<sequence>MFMWTWVLLPIVTATSYCNLCDLDQDTPLKSVVDRAILSEATVKLSKIAYRESISTKSQALRFQMQSDGNLVLVDMDKLKPNWASMPKVKKVNAAYATLESDGSLAVFVNNDNDRPVWSTQSSAKASGPYCLVVSDNETRYGVSIYDSECTLLWHPPVASG</sequence>
<dbReference type="InterPro" id="IPR001480">
    <property type="entry name" value="Bulb-type_lectin_dom"/>
</dbReference>
<evidence type="ECO:0000313" key="4">
    <source>
        <dbReference type="Proteomes" id="UP000481153"/>
    </source>
</evidence>
<dbReference type="InterPro" id="IPR036426">
    <property type="entry name" value="Bulb-type_lectin_dom_sf"/>
</dbReference>
<feature type="chain" id="PRO_5026189569" description="Bulb-type lectin domain-containing protein" evidence="1">
    <location>
        <begin position="19"/>
        <end position="161"/>
    </location>
</feature>
<dbReference type="PROSITE" id="PS50927">
    <property type="entry name" value="BULB_LECTIN"/>
    <property type="match status" value="1"/>
</dbReference>
<feature type="domain" description="Bulb-type lectin" evidence="2">
    <location>
        <begin position="39"/>
        <end position="158"/>
    </location>
</feature>
<comment type="caution">
    <text evidence="3">The sequence shown here is derived from an EMBL/GenBank/DDBJ whole genome shotgun (WGS) entry which is preliminary data.</text>
</comment>
<reference evidence="3 4" key="1">
    <citation type="submission" date="2019-07" db="EMBL/GenBank/DDBJ databases">
        <title>Genomics analysis of Aphanomyces spp. identifies a new class of oomycete effector associated with host adaptation.</title>
        <authorList>
            <person name="Gaulin E."/>
        </authorList>
    </citation>
    <scope>NUCLEOTIDE SEQUENCE [LARGE SCALE GENOMIC DNA]</scope>
    <source>
        <strain evidence="3 4">ATCC 201684</strain>
    </source>
</reference>
<proteinExistence type="predicted"/>
<protein>
    <recommendedName>
        <fullName evidence="2">Bulb-type lectin domain-containing protein</fullName>
    </recommendedName>
</protein>
<evidence type="ECO:0000313" key="3">
    <source>
        <dbReference type="EMBL" id="KAF0735771.1"/>
    </source>
</evidence>
<dbReference type="AlphaFoldDB" id="A0A6G0X720"/>
<feature type="signal peptide" evidence="1">
    <location>
        <begin position="1"/>
        <end position="18"/>
    </location>
</feature>
<dbReference type="Gene3D" id="2.90.10.10">
    <property type="entry name" value="Bulb-type lectin domain"/>
    <property type="match status" value="1"/>
</dbReference>